<feature type="compositionally biased region" description="Basic and acidic residues" evidence="1">
    <location>
        <begin position="254"/>
        <end position="266"/>
    </location>
</feature>
<dbReference type="GO" id="GO:0043213">
    <property type="term" value="P:bacteriocin transport"/>
    <property type="evidence" value="ECO:0007669"/>
    <property type="project" value="InterPro"/>
</dbReference>
<dbReference type="EMBL" id="FTMK01000007">
    <property type="protein sequence ID" value="SIQ38484.1"/>
    <property type="molecule type" value="Genomic_DNA"/>
</dbReference>
<evidence type="ECO:0000256" key="1">
    <source>
        <dbReference type="SAM" id="MobiDB-lite"/>
    </source>
</evidence>
<feature type="compositionally biased region" description="Basic and acidic residues" evidence="1">
    <location>
        <begin position="274"/>
        <end position="311"/>
    </location>
</feature>
<gene>
    <name evidence="3" type="ORF">SAMN05421641_10744</name>
</gene>
<feature type="transmembrane region" description="Helical" evidence="2">
    <location>
        <begin position="7"/>
        <end position="30"/>
    </location>
</feature>
<organism evidence="3 4">
    <name type="scientific">Paracoccus thiocyanatus</name>
    <dbReference type="NCBI Taxonomy" id="34006"/>
    <lineage>
        <taxon>Bacteria</taxon>
        <taxon>Pseudomonadati</taxon>
        <taxon>Pseudomonadota</taxon>
        <taxon>Alphaproteobacteria</taxon>
        <taxon>Rhodobacterales</taxon>
        <taxon>Paracoccaceae</taxon>
        <taxon>Paracoccus</taxon>
    </lineage>
</organism>
<proteinExistence type="predicted"/>
<dbReference type="GO" id="GO:0019534">
    <property type="term" value="F:toxin transmembrane transporter activity"/>
    <property type="evidence" value="ECO:0007669"/>
    <property type="project" value="InterPro"/>
</dbReference>
<dbReference type="GO" id="GO:0016020">
    <property type="term" value="C:membrane"/>
    <property type="evidence" value="ECO:0007669"/>
    <property type="project" value="InterPro"/>
</dbReference>
<feature type="compositionally biased region" description="Basic and acidic residues" evidence="1">
    <location>
        <begin position="234"/>
        <end position="247"/>
    </location>
</feature>
<feature type="compositionally biased region" description="Low complexity" evidence="1">
    <location>
        <begin position="312"/>
        <end position="321"/>
    </location>
</feature>
<feature type="compositionally biased region" description="Basic and acidic residues" evidence="1">
    <location>
        <begin position="180"/>
        <end position="219"/>
    </location>
</feature>
<sequence>MDRAERIGFWISGAAHAGLLGAALVGGALFRPQPLEAVRMAEVATMSEAEFQSLAAAAAGRGPVSDAAATIPAQPRAPADENRPGEVEAVSPPAPDAQAAELSTPPSRPEARPDLSDFQTPNRPVAVATDAPRPAEPENSVDLAALPQASDRPDPVRSPAQAQSPAPIPPRSALAPAESSRPRGRPEGLAEAVQARREAAAAARQREELLAREQAEAAAERAAAAKAEQAAARRAAEERAEEERREAQAQAEAETARKAEEAEARARRLAAAEAAEKAAAEEAAAEKKAAEKAAAEAKAREQAEAERKAAEAAKQAALAEAMQDQGSGGSGGGGAAASGPPLSQGEKDGFRVAVEQCWNRGSLSTEASRTTVSVQFAMAPDGTVEKGSLRMIGHDGGSDAAAKQAYEAARRAILMCEKGGYKLPPEKYNRWKDVIIDFNASGGARVK</sequence>
<reference evidence="3 4" key="1">
    <citation type="submission" date="2017-01" db="EMBL/GenBank/DDBJ databases">
        <authorList>
            <person name="Varghese N."/>
            <person name="Submissions S."/>
        </authorList>
    </citation>
    <scope>NUCLEOTIDE SEQUENCE [LARGE SCALE GENOMIC DNA]</scope>
    <source>
        <strain evidence="3 4">ATCC 700171</strain>
    </source>
</reference>
<feature type="region of interest" description="Disordered" evidence="1">
    <location>
        <begin position="70"/>
        <end position="346"/>
    </location>
</feature>
<dbReference type="NCBIfam" id="TIGR02794">
    <property type="entry name" value="tolA_full"/>
    <property type="match status" value="1"/>
</dbReference>
<keyword evidence="2" id="KW-0812">Transmembrane</keyword>
<evidence type="ECO:0000313" key="3">
    <source>
        <dbReference type="EMBL" id="SIQ38484.1"/>
    </source>
</evidence>
<keyword evidence="3" id="KW-0132">Cell division</keyword>
<name>A0A1N6SBL6_9RHOB</name>
<accession>A0A1N6SBL6</accession>
<dbReference type="RefSeq" id="WP_149765227.1">
    <property type="nucleotide sequence ID" value="NZ_FTMK01000007.1"/>
</dbReference>
<dbReference type="Proteomes" id="UP000323956">
    <property type="component" value="Unassembled WGS sequence"/>
</dbReference>
<dbReference type="GO" id="GO:0051301">
    <property type="term" value="P:cell division"/>
    <property type="evidence" value="ECO:0007669"/>
    <property type="project" value="UniProtKB-KW"/>
</dbReference>
<dbReference type="InterPro" id="IPR014161">
    <property type="entry name" value="Tol-Pal_TolA"/>
</dbReference>
<keyword evidence="2" id="KW-1133">Transmembrane helix</keyword>
<keyword evidence="2" id="KW-0472">Membrane</keyword>
<protein>
    <submittedName>
        <fullName evidence="3">Cell division and transport-associated protein TolA</fullName>
    </submittedName>
</protein>
<dbReference type="OrthoDB" id="7161229at2"/>
<dbReference type="AlphaFoldDB" id="A0A1N6SBL6"/>
<evidence type="ECO:0000313" key="4">
    <source>
        <dbReference type="Proteomes" id="UP000323956"/>
    </source>
</evidence>
<evidence type="ECO:0000256" key="2">
    <source>
        <dbReference type="SAM" id="Phobius"/>
    </source>
</evidence>
<feature type="compositionally biased region" description="Gly residues" evidence="1">
    <location>
        <begin position="326"/>
        <end position="336"/>
    </location>
</feature>
<feature type="compositionally biased region" description="Low complexity" evidence="1">
    <location>
        <begin position="220"/>
        <end position="233"/>
    </location>
</feature>
<keyword evidence="3" id="KW-0131">Cell cycle</keyword>